<proteinExistence type="predicted"/>
<evidence type="ECO:0000256" key="1">
    <source>
        <dbReference type="SAM" id="MobiDB-lite"/>
    </source>
</evidence>
<keyword evidence="3" id="KW-1185">Reference proteome</keyword>
<feature type="compositionally biased region" description="Low complexity" evidence="1">
    <location>
        <begin position="158"/>
        <end position="167"/>
    </location>
</feature>
<dbReference type="RefSeq" id="WP_344557787.1">
    <property type="nucleotide sequence ID" value="NZ_BAAANS010000067.1"/>
</dbReference>
<feature type="region of interest" description="Disordered" evidence="1">
    <location>
        <begin position="153"/>
        <end position="186"/>
    </location>
</feature>
<name>A0ABP5JSM3_9ACTN</name>
<sequence>MTGPASTPGPDEQIRALDQFSQTAAARLPGTWSASTIDISTGTARSDLHEQLWDNAVTAWILGEFAYQRAGIITDGGLRALLVLPRPHPHTGQYAIAPLLPAALGTAYEFESLSPHGITVGADPAHAASAVRTRLLPRYNEALRAVLAREIGPSTPHGAETATGTAADETDPAPEGAPACVTDGSRWQSDPCDGQVLREAVRALLLAAEVRFDEELTGASDVLAGGGEYICDRDDLDADLAPVIEAAALTAVLDAAGLRVHSLLDPALPGHLEQLESWPEQQQRAVFQRAASLLAPQPAQRPGAARIRSAHPPAAIRSTTAASPSVPALPTAHLPTRPTL</sequence>
<organism evidence="2 3">
    <name type="scientific">Kitasatospora saccharophila</name>
    <dbReference type="NCBI Taxonomy" id="407973"/>
    <lineage>
        <taxon>Bacteria</taxon>
        <taxon>Bacillati</taxon>
        <taxon>Actinomycetota</taxon>
        <taxon>Actinomycetes</taxon>
        <taxon>Kitasatosporales</taxon>
        <taxon>Streptomycetaceae</taxon>
        <taxon>Kitasatospora</taxon>
    </lineage>
</organism>
<evidence type="ECO:0000313" key="2">
    <source>
        <dbReference type="EMBL" id="GAA2119410.1"/>
    </source>
</evidence>
<gene>
    <name evidence="2" type="ORF">GCM10009759_67470</name>
</gene>
<reference evidence="3" key="1">
    <citation type="journal article" date="2019" name="Int. J. Syst. Evol. Microbiol.">
        <title>The Global Catalogue of Microorganisms (GCM) 10K type strain sequencing project: providing services to taxonomists for standard genome sequencing and annotation.</title>
        <authorList>
            <consortium name="The Broad Institute Genomics Platform"/>
            <consortium name="The Broad Institute Genome Sequencing Center for Infectious Disease"/>
            <person name="Wu L."/>
            <person name="Ma J."/>
        </authorList>
    </citation>
    <scope>NUCLEOTIDE SEQUENCE [LARGE SCALE GENOMIC DNA]</scope>
    <source>
        <strain evidence="3">JCM 14559</strain>
    </source>
</reference>
<dbReference type="EMBL" id="BAAANS010000067">
    <property type="protein sequence ID" value="GAA2119410.1"/>
    <property type="molecule type" value="Genomic_DNA"/>
</dbReference>
<comment type="caution">
    <text evidence="2">The sequence shown here is derived from an EMBL/GenBank/DDBJ whole genome shotgun (WGS) entry which is preliminary data.</text>
</comment>
<dbReference type="Proteomes" id="UP001500897">
    <property type="component" value="Unassembled WGS sequence"/>
</dbReference>
<evidence type="ECO:0000313" key="3">
    <source>
        <dbReference type="Proteomes" id="UP001500897"/>
    </source>
</evidence>
<protein>
    <submittedName>
        <fullName evidence="2">Uncharacterized protein</fullName>
    </submittedName>
</protein>
<accession>A0ABP5JSM3</accession>
<feature type="region of interest" description="Disordered" evidence="1">
    <location>
        <begin position="298"/>
        <end position="340"/>
    </location>
</feature>